<comment type="subunit">
    <text evidence="5">Part of the 30S ribosomal subunit. Contacts proteins S5 and S12.</text>
</comment>
<dbReference type="AlphaFoldDB" id="A0A1G2S6K5"/>
<evidence type="ECO:0000256" key="4">
    <source>
        <dbReference type="ARBA" id="ARBA00035258"/>
    </source>
</evidence>
<keyword evidence="3 5" id="KW-0687">Ribonucleoprotein</keyword>
<evidence type="ECO:0000313" key="6">
    <source>
        <dbReference type="EMBL" id="OHA80725.1"/>
    </source>
</evidence>
<reference evidence="6 7" key="1">
    <citation type="journal article" date="2016" name="Nat. Commun.">
        <title>Thousands of microbial genomes shed light on interconnected biogeochemical processes in an aquifer system.</title>
        <authorList>
            <person name="Anantharaman K."/>
            <person name="Brown C.T."/>
            <person name="Hug L.A."/>
            <person name="Sharon I."/>
            <person name="Castelle C.J."/>
            <person name="Probst A.J."/>
            <person name="Thomas B.C."/>
            <person name="Singh A."/>
            <person name="Wilkins M.J."/>
            <person name="Karaoz U."/>
            <person name="Brodie E.L."/>
            <person name="Williams K.H."/>
            <person name="Hubbard S.S."/>
            <person name="Banfield J.F."/>
        </authorList>
    </citation>
    <scope>NUCLEOTIDE SEQUENCE [LARGE SCALE GENOMIC DNA]</scope>
</reference>
<dbReference type="GO" id="GO:0019843">
    <property type="term" value="F:rRNA binding"/>
    <property type="evidence" value="ECO:0007669"/>
    <property type="project" value="UniProtKB-UniRule"/>
</dbReference>
<name>A0A1G2S6K5_9BACT</name>
<evidence type="ECO:0000256" key="2">
    <source>
        <dbReference type="ARBA" id="ARBA00022980"/>
    </source>
</evidence>
<dbReference type="InterPro" id="IPR000630">
    <property type="entry name" value="Ribosomal_uS8"/>
</dbReference>
<evidence type="ECO:0000256" key="3">
    <source>
        <dbReference type="ARBA" id="ARBA00023274"/>
    </source>
</evidence>
<dbReference type="InterPro" id="IPR035987">
    <property type="entry name" value="Ribosomal_uS8_sf"/>
</dbReference>
<evidence type="ECO:0000256" key="1">
    <source>
        <dbReference type="ARBA" id="ARBA00006471"/>
    </source>
</evidence>
<dbReference type="Pfam" id="PF00410">
    <property type="entry name" value="Ribosomal_S8"/>
    <property type="match status" value="1"/>
</dbReference>
<accession>A0A1G2S6K5</accession>
<dbReference type="Gene3D" id="3.30.1490.10">
    <property type="match status" value="1"/>
</dbReference>
<comment type="caution">
    <text evidence="6">The sequence shown here is derived from an EMBL/GenBank/DDBJ whole genome shotgun (WGS) entry which is preliminary data.</text>
</comment>
<protein>
    <recommendedName>
        <fullName evidence="4 5">Small ribosomal subunit protein uS8</fullName>
    </recommendedName>
</protein>
<keyword evidence="5" id="KW-0699">rRNA-binding</keyword>
<dbReference type="GO" id="GO:1990904">
    <property type="term" value="C:ribonucleoprotein complex"/>
    <property type="evidence" value="ECO:0007669"/>
    <property type="project" value="UniProtKB-KW"/>
</dbReference>
<dbReference type="GO" id="GO:0005840">
    <property type="term" value="C:ribosome"/>
    <property type="evidence" value="ECO:0007669"/>
    <property type="project" value="UniProtKB-KW"/>
</dbReference>
<dbReference type="GO" id="GO:0003735">
    <property type="term" value="F:structural constituent of ribosome"/>
    <property type="evidence" value="ECO:0007669"/>
    <property type="project" value="InterPro"/>
</dbReference>
<dbReference type="FunFam" id="3.30.1490.10:FF:000001">
    <property type="entry name" value="30S ribosomal protein S8"/>
    <property type="match status" value="1"/>
</dbReference>
<dbReference type="HAMAP" id="MF_01302_B">
    <property type="entry name" value="Ribosomal_uS8_B"/>
    <property type="match status" value="1"/>
</dbReference>
<dbReference type="GO" id="GO:0006412">
    <property type="term" value="P:translation"/>
    <property type="evidence" value="ECO:0007669"/>
    <property type="project" value="UniProtKB-UniRule"/>
</dbReference>
<dbReference type="SUPFAM" id="SSF56047">
    <property type="entry name" value="Ribosomal protein S8"/>
    <property type="match status" value="1"/>
</dbReference>
<keyword evidence="5" id="KW-0694">RNA-binding</keyword>
<dbReference type="GO" id="GO:0005737">
    <property type="term" value="C:cytoplasm"/>
    <property type="evidence" value="ECO:0007669"/>
    <property type="project" value="UniProtKB-ARBA"/>
</dbReference>
<comment type="similarity">
    <text evidence="1 5">Belongs to the universal ribosomal protein uS8 family.</text>
</comment>
<dbReference type="EMBL" id="MHUS01000019">
    <property type="protein sequence ID" value="OHA80725.1"/>
    <property type="molecule type" value="Genomic_DNA"/>
</dbReference>
<dbReference type="Proteomes" id="UP000176997">
    <property type="component" value="Unassembled WGS sequence"/>
</dbReference>
<evidence type="ECO:0000256" key="5">
    <source>
        <dbReference type="HAMAP-Rule" id="MF_01302"/>
    </source>
</evidence>
<sequence>MMVTDPISDMLIRIKNAGMVRHETVTVPQSKFVLAVAEALKRHGYIASITKKNRKSVKLLEIGLIYGERNVPKVKGVDRLSKPSRRLYCGAKEIKSVRNGYGTLMLSTPKGVLSGNEARKAQVGGEMLFNIW</sequence>
<dbReference type="NCBIfam" id="NF001109">
    <property type="entry name" value="PRK00136.1"/>
    <property type="match status" value="1"/>
</dbReference>
<evidence type="ECO:0000313" key="7">
    <source>
        <dbReference type="Proteomes" id="UP000176997"/>
    </source>
</evidence>
<proteinExistence type="inferred from homology"/>
<dbReference type="Gene3D" id="3.30.1370.30">
    <property type="match status" value="1"/>
</dbReference>
<keyword evidence="2 5" id="KW-0689">Ribosomal protein</keyword>
<comment type="function">
    <text evidence="5">One of the primary rRNA binding proteins, it binds directly to 16S rRNA central domain where it helps coordinate assembly of the platform of the 30S subunit.</text>
</comment>
<gene>
    <name evidence="5" type="primary">rpsH</name>
    <name evidence="6" type="ORF">A2675_02395</name>
</gene>
<dbReference type="PANTHER" id="PTHR11758">
    <property type="entry name" value="40S RIBOSOMAL PROTEIN S15A"/>
    <property type="match status" value="1"/>
</dbReference>
<organism evidence="6 7">
    <name type="scientific">Candidatus Yonathbacteria bacterium RIFCSPHIGHO2_01_FULL_51_10</name>
    <dbReference type="NCBI Taxonomy" id="1802723"/>
    <lineage>
        <taxon>Bacteria</taxon>
        <taxon>Candidatus Yonathiibacteriota</taxon>
    </lineage>
</organism>
<dbReference type="STRING" id="1802723.A2675_02395"/>